<dbReference type="STRING" id="1033810.HLPCO_001121"/>
<dbReference type="AlphaFoldDB" id="F7PWX9"/>
<dbReference type="Proteomes" id="UP000005707">
    <property type="component" value="Unassembled WGS sequence"/>
</dbReference>
<proteinExistence type="predicted"/>
<protein>
    <recommendedName>
        <fullName evidence="4">Secreted protein</fullName>
    </recommendedName>
</protein>
<gene>
    <name evidence="2" type="ORF">HLPCO_001121</name>
</gene>
<evidence type="ECO:0000313" key="3">
    <source>
        <dbReference type="Proteomes" id="UP000005707"/>
    </source>
</evidence>
<evidence type="ECO:0008006" key="4">
    <source>
        <dbReference type="Google" id="ProtNLM"/>
    </source>
</evidence>
<accession>F7PWX9</accession>
<reference evidence="2 3" key="2">
    <citation type="journal article" date="2013" name="PLoS ONE">
        <title>INDIGO - INtegrated Data Warehouse of MIcrobial GenOmes with Examples from the Red Sea Extremophiles.</title>
        <authorList>
            <person name="Alam I."/>
            <person name="Antunes A."/>
            <person name="Kamau A.A."/>
            <person name="Ba Alawi W."/>
            <person name="Kalkatawi M."/>
            <person name="Stingl U."/>
            <person name="Bajic V.B."/>
        </authorList>
    </citation>
    <scope>NUCLEOTIDE SEQUENCE [LARGE SCALE GENOMIC DNA]</scope>
    <source>
        <strain evidence="2 3">SSD-17B</strain>
    </source>
</reference>
<dbReference type="EMBL" id="AFNU02000003">
    <property type="protein sequence ID" value="ERJ12781.1"/>
    <property type="molecule type" value="Genomic_DNA"/>
</dbReference>
<dbReference type="InParanoid" id="F7PWX9"/>
<comment type="caution">
    <text evidence="2">The sequence shown here is derived from an EMBL/GenBank/DDBJ whole genome shotgun (WGS) entry which is preliminary data.</text>
</comment>
<evidence type="ECO:0000313" key="2">
    <source>
        <dbReference type="EMBL" id="ERJ12781.1"/>
    </source>
</evidence>
<name>F7PWX9_9MOLU</name>
<evidence type="ECO:0000256" key="1">
    <source>
        <dbReference type="SAM" id="SignalP"/>
    </source>
</evidence>
<sequence>MKKIVVLITLILVSMFSVNASAQEIDYLEEPISTMCLDIGTICDDNGGGGGGVPDDAPNTKTDSRYLDINYNNQFTLVH</sequence>
<feature type="chain" id="PRO_5003360067" description="Secreted protein" evidence="1">
    <location>
        <begin position="23"/>
        <end position="79"/>
    </location>
</feature>
<dbReference type="RefSeq" id="WP_008825808.1">
    <property type="nucleotide sequence ID" value="NZ_AFNU02000003.1"/>
</dbReference>
<organism evidence="2 3">
    <name type="scientific">Haloplasma contractile SSD-17B</name>
    <dbReference type="NCBI Taxonomy" id="1033810"/>
    <lineage>
        <taxon>Bacteria</taxon>
        <taxon>Bacillati</taxon>
        <taxon>Mycoplasmatota</taxon>
        <taxon>Mollicutes</taxon>
        <taxon>Haloplasmatales</taxon>
        <taxon>Haloplasmataceae</taxon>
        <taxon>Haloplasma</taxon>
    </lineage>
</organism>
<feature type="signal peptide" evidence="1">
    <location>
        <begin position="1"/>
        <end position="22"/>
    </location>
</feature>
<keyword evidence="1" id="KW-0732">Signal</keyword>
<keyword evidence="3" id="KW-1185">Reference proteome</keyword>
<reference evidence="2 3" key="1">
    <citation type="journal article" date="2011" name="J. Bacteriol.">
        <title>Genome sequence of Haloplasma contractile, an unusual contractile bacterium from a deep-sea anoxic brine lake.</title>
        <authorList>
            <person name="Antunes A."/>
            <person name="Alam I."/>
            <person name="El Dorry H."/>
            <person name="Siam R."/>
            <person name="Robertson A."/>
            <person name="Bajic V.B."/>
            <person name="Stingl U."/>
        </authorList>
    </citation>
    <scope>NUCLEOTIDE SEQUENCE [LARGE SCALE GENOMIC DNA]</scope>
    <source>
        <strain evidence="2 3">SSD-17B</strain>
    </source>
</reference>